<proteinExistence type="predicted"/>
<protein>
    <submittedName>
        <fullName evidence="2">Putative ovule protein</fullName>
    </submittedName>
</protein>
<dbReference type="EMBL" id="GEDG01029468">
    <property type="protein sequence ID" value="JAP12527.1"/>
    <property type="molecule type" value="Transcribed_RNA"/>
</dbReference>
<accession>A0A0V0GWK2</accession>
<feature type="region of interest" description="Disordered" evidence="1">
    <location>
        <begin position="54"/>
        <end position="80"/>
    </location>
</feature>
<feature type="region of interest" description="Disordered" evidence="1">
    <location>
        <begin position="1"/>
        <end position="26"/>
    </location>
</feature>
<dbReference type="AlphaFoldDB" id="A0A0V0GWK2"/>
<reference evidence="2" key="1">
    <citation type="submission" date="2015-12" db="EMBL/GenBank/DDBJ databases">
        <title>Gene expression during late stages of embryo sac development: a critical building block for successful pollen-pistil interactions.</title>
        <authorList>
            <person name="Liu Y."/>
            <person name="Joly V."/>
            <person name="Sabar M."/>
            <person name="Matton D.P."/>
        </authorList>
    </citation>
    <scope>NUCLEOTIDE SEQUENCE</scope>
</reference>
<evidence type="ECO:0000313" key="2">
    <source>
        <dbReference type="EMBL" id="JAP12527.1"/>
    </source>
</evidence>
<feature type="compositionally biased region" description="Polar residues" evidence="1">
    <location>
        <begin position="71"/>
        <end position="80"/>
    </location>
</feature>
<name>A0A0V0GWK2_SOLCH</name>
<organism evidence="2">
    <name type="scientific">Solanum chacoense</name>
    <name type="common">Chaco potato</name>
    <dbReference type="NCBI Taxonomy" id="4108"/>
    <lineage>
        <taxon>Eukaryota</taxon>
        <taxon>Viridiplantae</taxon>
        <taxon>Streptophyta</taxon>
        <taxon>Embryophyta</taxon>
        <taxon>Tracheophyta</taxon>
        <taxon>Spermatophyta</taxon>
        <taxon>Magnoliopsida</taxon>
        <taxon>eudicotyledons</taxon>
        <taxon>Gunneridae</taxon>
        <taxon>Pentapetalae</taxon>
        <taxon>asterids</taxon>
        <taxon>lamiids</taxon>
        <taxon>Solanales</taxon>
        <taxon>Solanaceae</taxon>
        <taxon>Solanoideae</taxon>
        <taxon>Solaneae</taxon>
        <taxon>Solanum</taxon>
    </lineage>
</organism>
<evidence type="ECO:0000256" key="1">
    <source>
        <dbReference type="SAM" id="MobiDB-lite"/>
    </source>
</evidence>
<feature type="compositionally biased region" description="Basic residues" evidence="1">
    <location>
        <begin position="11"/>
        <end position="20"/>
    </location>
</feature>
<sequence>MVIHPHPINHGMKRPLKPKGKPYLTSSNYQESREELSVTSLLSSQRVALGRARPGRFTDYGTRPVHDRVGSTRSTGPYWV</sequence>